<keyword evidence="3" id="KW-1185">Reference proteome</keyword>
<reference evidence="2 3" key="1">
    <citation type="submission" date="2019-12" db="EMBL/GenBank/DDBJ databases">
        <authorList>
            <person name="Alioto T."/>
            <person name="Alioto T."/>
            <person name="Gomez Garrido J."/>
        </authorList>
    </citation>
    <scope>NUCLEOTIDE SEQUENCE [LARGE SCALE GENOMIC DNA]</scope>
</reference>
<comment type="caution">
    <text evidence="2">The sequence shown here is derived from an EMBL/GenBank/DDBJ whole genome shotgun (WGS) entry which is preliminary data.</text>
</comment>
<accession>A0A8S0S993</accession>
<evidence type="ECO:0000313" key="2">
    <source>
        <dbReference type="EMBL" id="CAA2987768.1"/>
    </source>
</evidence>
<gene>
    <name evidence="2" type="ORF">OLEA9_A115154</name>
</gene>
<name>A0A8S0S993_OLEEU</name>
<evidence type="ECO:0000256" key="1">
    <source>
        <dbReference type="SAM" id="MobiDB-lite"/>
    </source>
</evidence>
<proteinExistence type="predicted"/>
<dbReference type="Proteomes" id="UP000594638">
    <property type="component" value="Unassembled WGS sequence"/>
</dbReference>
<sequence>MSPTNGGYIGQASQQRSIQHGDRGSTRDGYGNHEANISNHEVGNEQMDDELYQEDMSGYIGQASQQRSIQHDDRGSARDGYGNHEANISNHEVGNEHMDDEFYQEDMSGSNRPKGDRMSLTRGGNTSSRARQHKSRRGDGTKSIRSNNEHHDPSTLNDELGGEHADDLPRASNRTRGPNRGIPMPADRSQHIEITIKNST</sequence>
<evidence type="ECO:0000313" key="3">
    <source>
        <dbReference type="Proteomes" id="UP000594638"/>
    </source>
</evidence>
<feature type="compositionally biased region" description="Polar residues" evidence="1">
    <location>
        <begin position="1"/>
        <end position="18"/>
    </location>
</feature>
<protein>
    <submittedName>
        <fullName evidence="2">Uncharacterized protein</fullName>
    </submittedName>
</protein>
<feature type="compositionally biased region" description="Basic and acidic residues" evidence="1">
    <location>
        <begin position="137"/>
        <end position="153"/>
    </location>
</feature>
<organism evidence="2 3">
    <name type="scientific">Olea europaea subsp. europaea</name>
    <dbReference type="NCBI Taxonomy" id="158383"/>
    <lineage>
        <taxon>Eukaryota</taxon>
        <taxon>Viridiplantae</taxon>
        <taxon>Streptophyta</taxon>
        <taxon>Embryophyta</taxon>
        <taxon>Tracheophyta</taxon>
        <taxon>Spermatophyta</taxon>
        <taxon>Magnoliopsida</taxon>
        <taxon>eudicotyledons</taxon>
        <taxon>Gunneridae</taxon>
        <taxon>Pentapetalae</taxon>
        <taxon>asterids</taxon>
        <taxon>lamiids</taxon>
        <taxon>Lamiales</taxon>
        <taxon>Oleaceae</taxon>
        <taxon>Oleeae</taxon>
        <taxon>Olea</taxon>
    </lineage>
</organism>
<dbReference type="AlphaFoldDB" id="A0A8S0S993"/>
<dbReference type="Gramene" id="OE9A115154T1">
    <property type="protein sequence ID" value="OE9A115154C1"/>
    <property type="gene ID" value="OE9A115154"/>
</dbReference>
<feature type="region of interest" description="Disordered" evidence="1">
    <location>
        <begin position="1"/>
        <end position="200"/>
    </location>
</feature>
<dbReference type="EMBL" id="CACTIH010003946">
    <property type="protein sequence ID" value="CAA2987768.1"/>
    <property type="molecule type" value="Genomic_DNA"/>
</dbReference>